<proteinExistence type="predicted"/>
<dbReference type="AlphaFoldDB" id="A0A929PVP6"/>
<dbReference type="EMBL" id="JADFFL010000001">
    <property type="protein sequence ID" value="MBE9660322.1"/>
    <property type="molecule type" value="Genomic_DNA"/>
</dbReference>
<evidence type="ECO:0000313" key="2">
    <source>
        <dbReference type="Proteomes" id="UP000622475"/>
    </source>
</evidence>
<dbReference type="RefSeq" id="WP_194109527.1">
    <property type="nucleotide sequence ID" value="NZ_JADFFL010000001.1"/>
</dbReference>
<sequence length="200" mass="22256">MAVEKKSVKSILSLIIIVFITTSAIAQQEPLQAKSVIKLFKEYVNAGQYNLVCSLFAEKAKANFPPDRTVSFLEQLQGRYGHIKSTSFISVENSFTTYLADLDKGQVVIWIAVDSLSKINGLFVKPYQIIPAKVERNTSKLSLPFNGSWTVFWGGDTKALNLHNGVRFQQYAFDIVINGLDGRSYKTDGKSNTGSRWCCG</sequence>
<organism evidence="1 2">
    <name type="scientific">Mucilaginibacter myungsuensis</name>
    <dbReference type="NCBI Taxonomy" id="649104"/>
    <lineage>
        <taxon>Bacteria</taxon>
        <taxon>Pseudomonadati</taxon>
        <taxon>Bacteroidota</taxon>
        <taxon>Sphingobacteriia</taxon>
        <taxon>Sphingobacteriales</taxon>
        <taxon>Sphingobacteriaceae</taxon>
        <taxon>Mucilaginibacter</taxon>
    </lineage>
</organism>
<gene>
    <name evidence="1" type="ORF">IRJ16_00350</name>
</gene>
<dbReference type="Proteomes" id="UP000622475">
    <property type="component" value="Unassembled WGS sequence"/>
</dbReference>
<comment type="caution">
    <text evidence="1">The sequence shown here is derived from an EMBL/GenBank/DDBJ whole genome shotgun (WGS) entry which is preliminary data.</text>
</comment>
<reference evidence="1" key="1">
    <citation type="submission" date="2020-10" db="EMBL/GenBank/DDBJ databases">
        <title>Mucilaginibacter mali sp. nov., isolated from rhizosphere soil of apple orchard.</title>
        <authorList>
            <person name="Lee J.-S."/>
            <person name="Kim H.S."/>
            <person name="Kim J.-S."/>
        </authorList>
    </citation>
    <scope>NUCLEOTIDE SEQUENCE</scope>
    <source>
        <strain evidence="1">KCTC 22746</strain>
    </source>
</reference>
<evidence type="ECO:0008006" key="3">
    <source>
        <dbReference type="Google" id="ProtNLM"/>
    </source>
</evidence>
<evidence type="ECO:0000313" key="1">
    <source>
        <dbReference type="EMBL" id="MBE9660322.1"/>
    </source>
</evidence>
<name>A0A929PVP6_9SPHI</name>
<accession>A0A929PVP6</accession>
<keyword evidence="2" id="KW-1185">Reference proteome</keyword>
<protein>
    <recommendedName>
        <fullName evidence="3">DUF3887 domain-containing protein</fullName>
    </recommendedName>
</protein>